<feature type="transmembrane region" description="Helical" evidence="1">
    <location>
        <begin position="55"/>
        <end position="72"/>
    </location>
</feature>
<dbReference type="InterPro" id="IPR025576">
    <property type="entry name" value="YwiC"/>
</dbReference>
<organism evidence="2 3">
    <name type="scientific">Thermopolyspora flexuosa</name>
    <dbReference type="NCBI Taxonomy" id="103836"/>
    <lineage>
        <taxon>Bacteria</taxon>
        <taxon>Bacillati</taxon>
        <taxon>Actinomycetota</taxon>
        <taxon>Actinomycetes</taxon>
        <taxon>Streptosporangiales</taxon>
        <taxon>Streptosporangiaceae</taxon>
        <taxon>Thermopolyspora</taxon>
    </lineage>
</organism>
<evidence type="ECO:0000313" key="2">
    <source>
        <dbReference type="EMBL" id="TQM72503.1"/>
    </source>
</evidence>
<feature type="transmembrane region" description="Helical" evidence="1">
    <location>
        <begin position="131"/>
        <end position="152"/>
    </location>
</feature>
<dbReference type="Proteomes" id="UP000319213">
    <property type="component" value="Unassembled WGS sequence"/>
</dbReference>
<accession>A0A543IPJ7</accession>
<feature type="transmembrane region" description="Helical" evidence="1">
    <location>
        <begin position="158"/>
        <end position="177"/>
    </location>
</feature>
<feature type="transmembrane region" description="Helical" evidence="1">
    <location>
        <begin position="84"/>
        <end position="101"/>
    </location>
</feature>
<evidence type="ECO:0000256" key="1">
    <source>
        <dbReference type="SAM" id="Phobius"/>
    </source>
</evidence>
<evidence type="ECO:0000313" key="3">
    <source>
        <dbReference type="Proteomes" id="UP000319213"/>
    </source>
</evidence>
<dbReference type="RefSeq" id="WP_142262057.1">
    <property type="nucleotide sequence ID" value="NZ_BMPV01000002.1"/>
</dbReference>
<reference evidence="2 3" key="1">
    <citation type="submission" date="2019-06" db="EMBL/GenBank/DDBJ databases">
        <title>Sequencing the genomes of 1000 actinobacteria strains.</title>
        <authorList>
            <person name="Klenk H.-P."/>
        </authorList>
    </citation>
    <scope>NUCLEOTIDE SEQUENCE [LARGE SCALE GENOMIC DNA]</scope>
    <source>
        <strain evidence="2 3">DSM 43186</strain>
    </source>
</reference>
<keyword evidence="1" id="KW-0812">Transmembrane</keyword>
<sequence>MDDAATVTGRAERRPAGRRRRRFVPPQHGAWAMLAVPYLAGLVTAGFRWPALPLLGAWIGGYLLSYFVFQALKSRRPRRYRDQLLVYGLISVPLLLVVVIAAPGVLWYAPAYAVLFAINAWYAWRRRERDLGNDLASVAESCLMVFVVATIADTPPSAVLVPFLLCAAYFIGTVPYVKTMIRERGNAAYHRWSIAYHVVAFAAAAYLSPWAGVLFAWFLARAALLPRRGLTPKQIGITEIVNSVLLLTCIALI</sequence>
<comment type="caution">
    <text evidence="2">The sequence shown here is derived from an EMBL/GenBank/DDBJ whole genome shotgun (WGS) entry which is preliminary data.</text>
</comment>
<dbReference type="AlphaFoldDB" id="A0A543IPJ7"/>
<feature type="transmembrane region" description="Helical" evidence="1">
    <location>
        <begin position="198"/>
        <end position="220"/>
    </location>
</feature>
<gene>
    <name evidence="2" type="ORF">FHX40_4648</name>
</gene>
<feature type="transmembrane region" description="Helical" evidence="1">
    <location>
        <begin position="107"/>
        <end position="124"/>
    </location>
</feature>
<keyword evidence="1" id="KW-1133">Transmembrane helix</keyword>
<feature type="transmembrane region" description="Helical" evidence="1">
    <location>
        <begin position="28"/>
        <end position="49"/>
    </location>
</feature>
<proteinExistence type="predicted"/>
<dbReference type="EMBL" id="VFPQ01000002">
    <property type="protein sequence ID" value="TQM72503.1"/>
    <property type="molecule type" value="Genomic_DNA"/>
</dbReference>
<keyword evidence="1" id="KW-0472">Membrane</keyword>
<name>A0A543IPJ7_9ACTN</name>
<keyword evidence="3" id="KW-1185">Reference proteome</keyword>
<protein>
    <submittedName>
        <fullName evidence="2">YwiC-like protein</fullName>
    </submittedName>
</protein>
<dbReference type="Pfam" id="PF14256">
    <property type="entry name" value="YwiC"/>
    <property type="match status" value="1"/>
</dbReference>
<dbReference type="OrthoDB" id="2380563at2"/>